<name>A0A1J5PIR4_9ZZZZ</name>
<dbReference type="EMBL" id="MLJW01003888">
    <property type="protein sequence ID" value="OIQ71082.1"/>
    <property type="molecule type" value="Genomic_DNA"/>
</dbReference>
<organism evidence="2">
    <name type="scientific">mine drainage metagenome</name>
    <dbReference type="NCBI Taxonomy" id="410659"/>
    <lineage>
        <taxon>unclassified sequences</taxon>
        <taxon>metagenomes</taxon>
        <taxon>ecological metagenomes</taxon>
    </lineage>
</organism>
<evidence type="ECO:0000256" key="1">
    <source>
        <dbReference type="SAM" id="MobiDB-lite"/>
    </source>
</evidence>
<feature type="region of interest" description="Disordered" evidence="1">
    <location>
        <begin position="1"/>
        <end position="21"/>
    </location>
</feature>
<reference evidence="2" key="1">
    <citation type="submission" date="2016-10" db="EMBL/GenBank/DDBJ databases">
        <title>Sequence of Gallionella enrichment culture.</title>
        <authorList>
            <person name="Poehlein A."/>
            <person name="Muehling M."/>
            <person name="Daniel R."/>
        </authorList>
    </citation>
    <scope>NUCLEOTIDE SEQUENCE</scope>
</reference>
<comment type="caution">
    <text evidence="2">The sequence shown here is derived from an EMBL/GenBank/DDBJ whole genome shotgun (WGS) entry which is preliminary data.</text>
</comment>
<sequence length="99" mass="10939">MGGRTGIDRHTHQASPLDGALQNDIFRPIGHQHDDAVAGCDSPGQAARKAIRRGVEFREGPVLFTVAKRDLARMGARGLRHERAGDCADQTRFRHAWSR</sequence>
<evidence type="ECO:0000313" key="2">
    <source>
        <dbReference type="EMBL" id="OIQ71082.1"/>
    </source>
</evidence>
<protein>
    <submittedName>
        <fullName evidence="2">Uncharacterized protein</fullName>
    </submittedName>
</protein>
<dbReference type="AlphaFoldDB" id="A0A1J5PIR4"/>
<gene>
    <name evidence="2" type="ORF">GALL_473030</name>
</gene>
<accession>A0A1J5PIR4</accession>
<proteinExistence type="predicted"/>
<feature type="compositionally biased region" description="Basic and acidic residues" evidence="1">
    <location>
        <begin position="1"/>
        <end position="11"/>
    </location>
</feature>